<gene>
    <name evidence="2" type="ORF">PQG89_08940</name>
</gene>
<proteinExistence type="predicted"/>
<dbReference type="PANTHER" id="PTHR45947:SF3">
    <property type="entry name" value="SULFOQUINOVOSYL TRANSFERASE SQD2"/>
    <property type="match status" value="1"/>
</dbReference>
<dbReference type="AlphaFoldDB" id="A0AAW6I2T5"/>
<reference evidence="2" key="1">
    <citation type="submission" date="2023-01" db="EMBL/GenBank/DDBJ databases">
        <title>Exploring GABA producing Bacteroides strains toward improving mental health.</title>
        <authorList>
            <person name="Yousuf B."/>
            <person name="Bouhlel N.E."/>
            <person name="Mottawea W."/>
            <person name="Hammami R."/>
        </authorList>
    </citation>
    <scope>NUCLEOTIDE SEQUENCE</scope>
    <source>
        <strain evidence="2">UO.H1047</strain>
    </source>
</reference>
<protein>
    <submittedName>
        <fullName evidence="2">Glycosyltransferase</fullName>
    </submittedName>
</protein>
<dbReference type="InterPro" id="IPR001296">
    <property type="entry name" value="Glyco_trans_1"/>
</dbReference>
<sequence length="346" mass="39581">MNTHYDFVYLTNTPSFYKLNLCNEIAKTHSLLLILYGYGSEAVNKELKASGNYKFDYHFLNEGDSNRRNIWKTFRNLLHLMKHIRCRQVIYAGWLAPEYNLYSFLSPRKKNVMVCESSLLDVSFAGIAGIVKKAIINRMSAVLPSGKPHDELFLSIGFKGKRNITGSVGIFNKLSRKKKDVHQPLRYLYVGRLVDVKNIALLVEEFNTNGKPLTIVGSGPLEKDLKHKAKNNIYFTGFIDNEKLGEIYQAHDVFVLPSYYEPWGLVVEEAVYWGLPVIVSDKVGSSIDIVKDLDTGLIFQSRNRESLHTAINKMEKSFGKFYGKVMKVDWALRDKKQIEAYTSLLD</sequence>
<comment type="caution">
    <text evidence="2">The sequence shown here is derived from an EMBL/GenBank/DDBJ whole genome shotgun (WGS) entry which is preliminary data.</text>
</comment>
<dbReference type="InterPro" id="IPR050194">
    <property type="entry name" value="Glycosyltransferase_grp1"/>
</dbReference>
<dbReference type="Gene3D" id="3.40.50.2000">
    <property type="entry name" value="Glycogen Phosphorylase B"/>
    <property type="match status" value="1"/>
</dbReference>
<dbReference type="EMBL" id="JAQPYX010000076">
    <property type="protein sequence ID" value="MDC7149550.1"/>
    <property type="molecule type" value="Genomic_DNA"/>
</dbReference>
<dbReference type="GO" id="GO:0016757">
    <property type="term" value="F:glycosyltransferase activity"/>
    <property type="evidence" value="ECO:0007669"/>
    <property type="project" value="InterPro"/>
</dbReference>
<accession>A0AAW6I2T5</accession>
<dbReference type="RefSeq" id="WP_272697567.1">
    <property type="nucleotide sequence ID" value="NZ_CAOJXY010000012.1"/>
</dbReference>
<name>A0AAW6I2T5_9BACT</name>
<evidence type="ECO:0000313" key="3">
    <source>
        <dbReference type="Proteomes" id="UP001213646"/>
    </source>
</evidence>
<dbReference type="Pfam" id="PF00534">
    <property type="entry name" value="Glycos_transf_1"/>
    <property type="match status" value="1"/>
</dbReference>
<feature type="domain" description="Glycosyl transferase family 1" evidence="1">
    <location>
        <begin position="176"/>
        <end position="316"/>
    </location>
</feature>
<dbReference type="SUPFAM" id="SSF53756">
    <property type="entry name" value="UDP-Glycosyltransferase/glycogen phosphorylase"/>
    <property type="match status" value="1"/>
</dbReference>
<organism evidence="2 3">
    <name type="scientific">Parabacteroides johnsonii</name>
    <dbReference type="NCBI Taxonomy" id="387661"/>
    <lineage>
        <taxon>Bacteria</taxon>
        <taxon>Pseudomonadati</taxon>
        <taxon>Bacteroidota</taxon>
        <taxon>Bacteroidia</taxon>
        <taxon>Bacteroidales</taxon>
        <taxon>Tannerellaceae</taxon>
        <taxon>Parabacteroides</taxon>
    </lineage>
</organism>
<dbReference type="Proteomes" id="UP001213646">
    <property type="component" value="Unassembled WGS sequence"/>
</dbReference>
<evidence type="ECO:0000259" key="1">
    <source>
        <dbReference type="Pfam" id="PF00534"/>
    </source>
</evidence>
<evidence type="ECO:0000313" key="2">
    <source>
        <dbReference type="EMBL" id="MDC7149550.1"/>
    </source>
</evidence>
<dbReference type="PANTHER" id="PTHR45947">
    <property type="entry name" value="SULFOQUINOVOSYL TRANSFERASE SQD2"/>
    <property type="match status" value="1"/>
</dbReference>